<comment type="caution">
    <text evidence="1">The sequence shown here is derived from an EMBL/GenBank/DDBJ whole genome shotgun (WGS) entry which is preliminary data.</text>
</comment>
<proteinExistence type="predicted"/>
<dbReference type="PATRIC" id="fig|1938.3.peg.427"/>
<organism evidence="1 2">
    <name type="scientific">Streptomyces viridochromogenes</name>
    <dbReference type="NCBI Taxonomy" id="1938"/>
    <lineage>
        <taxon>Bacteria</taxon>
        <taxon>Bacillati</taxon>
        <taxon>Actinomycetota</taxon>
        <taxon>Actinomycetes</taxon>
        <taxon>Kitasatosporales</taxon>
        <taxon>Streptomycetaceae</taxon>
        <taxon>Streptomyces</taxon>
    </lineage>
</organism>
<evidence type="ECO:0008006" key="3">
    <source>
        <dbReference type="Google" id="ProtNLM"/>
    </source>
</evidence>
<reference evidence="1 2" key="1">
    <citation type="submission" date="2015-06" db="EMBL/GenBank/DDBJ databases">
        <authorList>
            <person name="Ju K.-S."/>
            <person name="Doroghazi J.R."/>
            <person name="Metcalf W.W."/>
        </authorList>
    </citation>
    <scope>NUCLEOTIDE SEQUENCE [LARGE SCALE GENOMIC DNA]</scope>
    <source>
        <strain evidence="1 2">NRRL 3414</strain>
    </source>
</reference>
<dbReference type="OrthoDB" id="4315091at2"/>
<evidence type="ECO:0000313" key="2">
    <source>
        <dbReference type="Proteomes" id="UP000037432"/>
    </source>
</evidence>
<dbReference type="AlphaFoldDB" id="A0A0J7ZNJ8"/>
<accession>A0A0J7ZNJ8</accession>
<dbReference type="RefSeq" id="WP_048579582.1">
    <property type="nucleotide sequence ID" value="NZ_LFNT01000002.1"/>
</dbReference>
<name>A0A0J7ZNJ8_STRVR</name>
<evidence type="ECO:0000313" key="1">
    <source>
        <dbReference type="EMBL" id="KMS76982.1"/>
    </source>
</evidence>
<protein>
    <recommendedName>
        <fullName evidence="3">Transposase</fullName>
    </recommendedName>
</protein>
<gene>
    <name evidence="1" type="ORF">ACM01_03990</name>
</gene>
<sequence>MKTCHRFDTIKAGFERDVRFLRGHAERHRGSAPAKTSAKNAFSVKRNMARALNRHLDRCPECG</sequence>
<dbReference type="Proteomes" id="UP000037432">
    <property type="component" value="Unassembled WGS sequence"/>
</dbReference>
<dbReference type="EMBL" id="LFNT01000002">
    <property type="protein sequence ID" value="KMS76982.1"/>
    <property type="molecule type" value="Genomic_DNA"/>
</dbReference>